<dbReference type="InterPro" id="IPR001906">
    <property type="entry name" value="Terpene_synth_N"/>
</dbReference>
<keyword evidence="1" id="KW-0460">Magnesium</keyword>
<feature type="domain" description="Terpene synthase N-terminal" evidence="3">
    <location>
        <begin position="17"/>
        <end position="163"/>
    </location>
</feature>
<organism evidence="4 5">
    <name type="scientific">Vanilla planifolia</name>
    <name type="common">Vanilla</name>
    <dbReference type="NCBI Taxonomy" id="51239"/>
    <lineage>
        <taxon>Eukaryota</taxon>
        <taxon>Viridiplantae</taxon>
        <taxon>Streptophyta</taxon>
        <taxon>Embryophyta</taxon>
        <taxon>Tracheophyta</taxon>
        <taxon>Spermatophyta</taxon>
        <taxon>Magnoliopsida</taxon>
        <taxon>Liliopsida</taxon>
        <taxon>Asparagales</taxon>
        <taxon>Orchidaceae</taxon>
        <taxon>Vanilloideae</taxon>
        <taxon>Vanilleae</taxon>
        <taxon>Vanilla</taxon>
    </lineage>
</organism>
<name>A0A835UDU1_VANPL</name>
<dbReference type="InterPro" id="IPR008930">
    <property type="entry name" value="Terpenoid_cyclase/PrenylTrfase"/>
</dbReference>
<evidence type="ECO:0000259" key="3">
    <source>
        <dbReference type="Pfam" id="PF01397"/>
    </source>
</evidence>
<dbReference type="AlphaFoldDB" id="A0A835UDU1"/>
<gene>
    <name evidence="4" type="ORF">HPP92_023499</name>
</gene>
<dbReference type="OrthoDB" id="1877784at2759"/>
<evidence type="ECO:0000313" key="4">
    <source>
        <dbReference type="EMBL" id="KAG0455711.1"/>
    </source>
</evidence>
<dbReference type="PANTHER" id="PTHR31225">
    <property type="entry name" value="OS04G0344100 PROTEIN-RELATED"/>
    <property type="match status" value="1"/>
</dbReference>
<evidence type="ECO:0000256" key="1">
    <source>
        <dbReference type="ARBA" id="ARBA00022842"/>
    </source>
</evidence>
<dbReference type="GO" id="GO:0010333">
    <property type="term" value="F:terpene synthase activity"/>
    <property type="evidence" value="ECO:0007669"/>
    <property type="project" value="InterPro"/>
</dbReference>
<dbReference type="InterPro" id="IPR050148">
    <property type="entry name" value="Terpene_synthase-like"/>
</dbReference>
<evidence type="ECO:0000313" key="5">
    <source>
        <dbReference type="Proteomes" id="UP000639772"/>
    </source>
</evidence>
<dbReference type="InterPro" id="IPR036965">
    <property type="entry name" value="Terpene_synth_N_sf"/>
</dbReference>
<reference evidence="4 5" key="1">
    <citation type="journal article" date="2020" name="Nat. Food">
        <title>A phased Vanilla planifolia genome enables genetic improvement of flavour and production.</title>
        <authorList>
            <person name="Hasing T."/>
            <person name="Tang H."/>
            <person name="Brym M."/>
            <person name="Khazi F."/>
            <person name="Huang T."/>
            <person name="Chambers A.H."/>
        </authorList>
    </citation>
    <scope>NUCLEOTIDE SEQUENCE [LARGE SCALE GENOMIC DNA]</scope>
    <source>
        <tissue evidence="4">Leaf</tissue>
    </source>
</reference>
<dbReference type="Proteomes" id="UP000639772">
    <property type="component" value="Chromosome 13"/>
</dbReference>
<evidence type="ECO:0000256" key="2">
    <source>
        <dbReference type="ARBA" id="ARBA00023239"/>
    </source>
</evidence>
<accession>A0A835UDU1</accession>
<sequence>MRDLTLDEELIVLRIRELKCVLSQALRDTIDILQSLELIDNIQHLGVAYHFQIEINEALTAIHDVGIEHTNDLHTIALGFRLLREQRLPISADVFNSFIDKEGEFKVSLIENVKALLSLYEAAYLGTPNEKILEKAVDFAMRHLNLMCSQLEPNMGTMVARALRTPRFRRMERLEAREFISLYEKIENRREDLLQFAKLDFLWVQSIHLEELRSISIFVDKEREFKASLIANVKALLNLYKAAENLMRRYWKKPLISQASMFNVFPIGAKYGNYGCKSFENTKV</sequence>
<keyword evidence="2" id="KW-0456">Lyase</keyword>
<dbReference type="GO" id="GO:0016114">
    <property type="term" value="P:terpenoid biosynthetic process"/>
    <property type="evidence" value="ECO:0007669"/>
    <property type="project" value="InterPro"/>
</dbReference>
<dbReference type="Gene3D" id="1.50.10.130">
    <property type="entry name" value="Terpene synthase, N-terminal domain"/>
    <property type="match status" value="1"/>
</dbReference>
<dbReference type="FunFam" id="1.50.10.130:FF:000001">
    <property type="entry name" value="Isoprene synthase, chloroplastic"/>
    <property type="match status" value="1"/>
</dbReference>
<protein>
    <recommendedName>
        <fullName evidence="3">Terpene synthase N-terminal domain-containing protein</fullName>
    </recommendedName>
</protein>
<comment type="caution">
    <text evidence="4">The sequence shown here is derived from an EMBL/GenBank/DDBJ whole genome shotgun (WGS) entry which is preliminary data.</text>
</comment>
<dbReference type="PANTHER" id="PTHR31225:SF93">
    <property type="entry name" value="ALPHA-HUMULENE_(-)-(E)-BETA-CARYOPHYLLENE SYNTHASE"/>
    <property type="match status" value="1"/>
</dbReference>
<dbReference type="Pfam" id="PF01397">
    <property type="entry name" value="Terpene_synth"/>
    <property type="match status" value="1"/>
</dbReference>
<dbReference type="SUPFAM" id="SSF48239">
    <property type="entry name" value="Terpenoid cyclases/Protein prenyltransferases"/>
    <property type="match status" value="1"/>
</dbReference>
<dbReference type="EMBL" id="JADCNM010000013">
    <property type="protein sequence ID" value="KAG0455711.1"/>
    <property type="molecule type" value="Genomic_DNA"/>
</dbReference>
<proteinExistence type="predicted"/>